<dbReference type="EMBL" id="CP018477">
    <property type="protein sequence ID" value="ASV74637.1"/>
    <property type="molecule type" value="Genomic_DNA"/>
</dbReference>
<name>A0A286RFC0_9BACT</name>
<reference evidence="1 2" key="1">
    <citation type="journal article" name="Front. Microbiol.">
        <title>Sugar Metabolism of the First Thermophilic Planctomycete Thermogutta terrifontis: Comparative Genomic and Transcriptomic Approaches.</title>
        <authorList>
            <person name="Elcheninov A.G."/>
            <person name="Menzel P."/>
            <person name="Gudbergsdottir S.R."/>
            <person name="Slesarev A.I."/>
            <person name="Kadnikov V.V."/>
            <person name="Krogh A."/>
            <person name="Bonch-Osmolovskaya E.A."/>
            <person name="Peng X."/>
            <person name="Kublanov I.V."/>
        </authorList>
    </citation>
    <scope>NUCLEOTIDE SEQUENCE [LARGE SCALE GENOMIC DNA]</scope>
    <source>
        <strain evidence="1 2">R1</strain>
    </source>
</reference>
<dbReference type="KEGG" id="ttf:THTE_2035"/>
<keyword evidence="2" id="KW-1185">Reference proteome</keyword>
<dbReference type="AlphaFoldDB" id="A0A286RFC0"/>
<evidence type="ECO:0000313" key="2">
    <source>
        <dbReference type="Proteomes" id="UP000215086"/>
    </source>
</evidence>
<organism evidence="1 2">
    <name type="scientific">Thermogutta terrifontis</name>
    <dbReference type="NCBI Taxonomy" id="1331910"/>
    <lineage>
        <taxon>Bacteria</taxon>
        <taxon>Pseudomonadati</taxon>
        <taxon>Planctomycetota</taxon>
        <taxon>Planctomycetia</taxon>
        <taxon>Pirellulales</taxon>
        <taxon>Thermoguttaceae</taxon>
        <taxon>Thermogutta</taxon>
    </lineage>
</organism>
<evidence type="ECO:0000313" key="1">
    <source>
        <dbReference type="EMBL" id="ASV74637.1"/>
    </source>
</evidence>
<proteinExistence type="predicted"/>
<accession>A0A286RFC0</accession>
<protein>
    <submittedName>
        <fullName evidence="1">Uncharacterized protein</fullName>
    </submittedName>
</protein>
<sequence>MAPGLLVLCDWSPFGVAFSVTVGSAVFSRASLERLVF</sequence>
<gene>
    <name evidence="1" type="ORF">THTE_2035</name>
</gene>
<dbReference type="Proteomes" id="UP000215086">
    <property type="component" value="Chromosome"/>
</dbReference>